<dbReference type="InterPro" id="IPR032740">
    <property type="entry name" value="GxDLY"/>
</dbReference>
<evidence type="ECO:0000313" key="5">
    <source>
        <dbReference type="Proteomes" id="UP000184436"/>
    </source>
</evidence>
<feature type="domain" description="SGNH hydrolase-type esterase N-terminal" evidence="3">
    <location>
        <begin position="22"/>
        <end position="163"/>
    </location>
</feature>
<keyword evidence="5" id="KW-1185">Reference proteome</keyword>
<organism evidence="4 5">
    <name type="scientific">Bacteroides faecichinchillae</name>
    <dbReference type="NCBI Taxonomy" id="871325"/>
    <lineage>
        <taxon>Bacteria</taxon>
        <taxon>Pseudomonadati</taxon>
        <taxon>Bacteroidota</taxon>
        <taxon>Bacteroidia</taxon>
        <taxon>Bacteroidales</taxon>
        <taxon>Bacteroidaceae</taxon>
        <taxon>Bacteroides</taxon>
    </lineage>
</organism>
<dbReference type="AlphaFoldDB" id="A0A1M5FSF0"/>
<dbReference type="RefSeq" id="WP_025076243.1">
    <property type="nucleotide sequence ID" value="NZ_FQVD01000049.1"/>
</dbReference>
<sequence length="361" mass="40807">MKRRICIFAMLLMMCHAYTQIVYHDATHFPLLGKAAGATGTRYERFPDSLKNISRAPLWSLSRNSAGMAIRFRSNSTQIAAKWETLGNNHMNHMTDVGVKGLDLYCLQKDGKWRFVNSGRPTGKTTQATIIAHMQPEEREYMLYLPLYDGLVSLFIGVDSLSSITQPAVDAPVRTKPVAFYGTSILQGGCANRPGMAHTNIISRRLNRECINLGFSGNALLDLEVAKIMAEVDASVFVLDFVPNASVEQMQERMETFYNIIRKKHLDTPIVFIEDPIFTHSLFDRNIAREVQRKNQTLNEIFTLLKKKGEKNIYLIHSDKMLGDDGEATVDGIHFTDLGMMRYADLVCPVIQKLIKKKKVQ</sequence>
<dbReference type="Pfam" id="PF14606">
    <property type="entry name" value="Lipase_GDSL_3"/>
    <property type="match status" value="1"/>
</dbReference>
<dbReference type="Gene3D" id="2.60.120.260">
    <property type="entry name" value="Galactose-binding domain-like"/>
    <property type="match status" value="1"/>
</dbReference>
<evidence type="ECO:0000259" key="3">
    <source>
        <dbReference type="Pfam" id="PF14607"/>
    </source>
</evidence>
<protein>
    <submittedName>
        <fullName evidence="4">Lysophospholipase L1</fullName>
    </submittedName>
</protein>
<dbReference type="CDD" id="cd01844">
    <property type="entry name" value="SGNH_hydrolase_like_6"/>
    <property type="match status" value="1"/>
</dbReference>
<dbReference type="SUPFAM" id="SSF52266">
    <property type="entry name" value="SGNH hydrolase"/>
    <property type="match status" value="1"/>
</dbReference>
<dbReference type="GO" id="GO:0016788">
    <property type="term" value="F:hydrolase activity, acting on ester bonds"/>
    <property type="evidence" value="ECO:0007669"/>
    <property type="project" value="UniProtKB-ARBA"/>
</dbReference>
<evidence type="ECO:0000259" key="2">
    <source>
        <dbReference type="Pfam" id="PF14606"/>
    </source>
</evidence>
<feature type="signal peptide" evidence="1">
    <location>
        <begin position="1"/>
        <end position="19"/>
    </location>
</feature>
<accession>A0A1M5FSF0</accession>
<dbReference type="Proteomes" id="UP000184436">
    <property type="component" value="Unassembled WGS sequence"/>
</dbReference>
<dbReference type="STRING" id="871325.SAMN05444349_1494"/>
<dbReference type="Pfam" id="PF14607">
    <property type="entry name" value="GxDLY"/>
    <property type="match status" value="1"/>
</dbReference>
<evidence type="ECO:0000313" key="4">
    <source>
        <dbReference type="EMBL" id="SHF94396.1"/>
    </source>
</evidence>
<keyword evidence="1" id="KW-0732">Signal</keyword>
<dbReference type="OrthoDB" id="5624617at2"/>
<dbReference type="Gene3D" id="3.40.50.1110">
    <property type="entry name" value="SGNH hydrolase"/>
    <property type="match status" value="1"/>
</dbReference>
<gene>
    <name evidence="4" type="ORF">SAMN05444349_1494</name>
</gene>
<dbReference type="InterPro" id="IPR013830">
    <property type="entry name" value="SGNH_hydro"/>
</dbReference>
<proteinExistence type="predicted"/>
<name>A0A1M5FSF0_9BACE</name>
<dbReference type="InterPro" id="IPR036514">
    <property type="entry name" value="SGNH_hydro_sf"/>
</dbReference>
<dbReference type="EMBL" id="FQVD01000049">
    <property type="protein sequence ID" value="SHF94396.1"/>
    <property type="molecule type" value="Genomic_DNA"/>
</dbReference>
<reference evidence="4 5" key="1">
    <citation type="submission" date="2016-11" db="EMBL/GenBank/DDBJ databases">
        <authorList>
            <person name="Jaros S."/>
            <person name="Januszkiewicz K."/>
            <person name="Wedrychowicz H."/>
        </authorList>
    </citation>
    <scope>NUCLEOTIDE SEQUENCE [LARGE SCALE GENOMIC DNA]</scope>
    <source>
        <strain evidence="4 5">DSM 26883</strain>
    </source>
</reference>
<feature type="domain" description="SGNH hydrolase-type esterase" evidence="2">
    <location>
        <begin position="175"/>
        <end position="352"/>
    </location>
</feature>
<feature type="chain" id="PRO_5030031414" evidence="1">
    <location>
        <begin position="20"/>
        <end position="361"/>
    </location>
</feature>
<evidence type="ECO:0000256" key="1">
    <source>
        <dbReference type="SAM" id="SignalP"/>
    </source>
</evidence>